<evidence type="ECO:0000313" key="1">
    <source>
        <dbReference type="EMBL" id="GAX79194.1"/>
    </source>
</evidence>
<dbReference type="Proteomes" id="UP000232323">
    <property type="component" value="Unassembled WGS sequence"/>
</dbReference>
<keyword evidence="2" id="KW-1185">Reference proteome</keyword>
<comment type="caution">
    <text evidence="1">The sequence shown here is derived from an EMBL/GenBank/DDBJ whole genome shotgun (WGS) entry which is preliminary data.</text>
</comment>
<organism evidence="1 2">
    <name type="scientific">Chlamydomonas eustigma</name>
    <dbReference type="NCBI Taxonomy" id="1157962"/>
    <lineage>
        <taxon>Eukaryota</taxon>
        <taxon>Viridiplantae</taxon>
        <taxon>Chlorophyta</taxon>
        <taxon>core chlorophytes</taxon>
        <taxon>Chlorophyceae</taxon>
        <taxon>CS clade</taxon>
        <taxon>Chlamydomonadales</taxon>
        <taxon>Chlamydomonadaceae</taxon>
        <taxon>Chlamydomonas</taxon>
    </lineage>
</organism>
<sequence>MYPKIENGCLKACPSVLPRTFLPKAQQIPPVFNNLKGKFSTLKQIQPTKRHSVVLSAKNDVVGSNNSTGNLIASSSASARRAVLKGYKTGVQPIQELSVGSLADYMSLPASQYSVLDARKIERINDEMFRCYVGELQMFSWSVEPVLTVSVTVEPEAGGCTIRLLSCKLKGSKFVEEINNKFSAQMTNEVRWRDASPGATSLIKEIVSTTILNVDLEVPSWCSFIQTSSIEQVGCSVLQKVLDVMVPRFLTQLGDDYKAWVKGEARTPANSSS</sequence>
<dbReference type="PANTHER" id="PTHR34131:SF3">
    <property type="entry name" value="(RAP ANNOTATION RELEASE2) GALACTOSE-BINDING LIKE DOMAIN CONTAINING PROTEIN"/>
    <property type="match status" value="1"/>
</dbReference>
<dbReference type="InterPro" id="IPR018971">
    <property type="entry name" value="DUF1997"/>
</dbReference>
<accession>A0A250X7Y5</accession>
<dbReference type="PANTHER" id="PTHR34131">
    <property type="entry name" value="(RAP ANNOTATION RELEASE2) GALACTOSE-BINDING LIKE DOMAIN CONTAINING PROTEIN"/>
    <property type="match status" value="1"/>
</dbReference>
<dbReference type="AlphaFoldDB" id="A0A250X7Y5"/>
<protein>
    <submittedName>
        <fullName evidence="1">Uncharacterized protein</fullName>
    </submittedName>
</protein>
<dbReference type="Pfam" id="PF09366">
    <property type="entry name" value="DUF1997"/>
    <property type="match status" value="1"/>
</dbReference>
<dbReference type="EMBL" id="BEGY01000040">
    <property type="protein sequence ID" value="GAX79194.1"/>
    <property type="molecule type" value="Genomic_DNA"/>
</dbReference>
<proteinExistence type="predicted"/>
<gene>
    <name evidence="1" type="ORF">CEUSTIGMA_g6634.t1</name>
</gene>
<reference evidence="1 2" key="1">
    <citation type="submission" date="2017-08" db="EMBL/GenBank/DDBJ databases">
        <title>Acidophilic green algal genome provides insights into adaptation to an acidic environment.</title>
        <authorList>
            <person name="Hirooka S."/>
            <person name="Hirose Y."/>
            <person name="Kanesaki Y."/>
            <person name="Higuchi S."/>
            <person name="Fujiwara T."/>
            <person name="Onuma R."/>
            <person name="Era A."/>
            <person name="Ohbayashi R."/>
            <person name="Uzuka A."/>
            <person name="Nozaki H."/>
            <person name="Yoshikawa H."/>
            <person name="Miyagishima S.Y."/>
        </authorList>
    </citation>
    <scope>NUCLEOTIDE SEQUENCE [LARGE SCALE GENOMIC DNA]</scope>
    <source>
        <strain evidence="1 2">NIES-2499</strain>
    </source>
</reference>
<evidence type="ECO:0000313" key="2">
    <source>
        <dbReference type="Proteomes" id="UP000232323"/>
    </source>
</evidence>
<dbReference type="OrthoDB" id="426136at2759"/>
<name>A0A250X7Y5_9CHLO</name>